<feature type="transmembrane region" description="Helical" evidence="10">
    <location>
        <begin position="262"/>
        <end position="284"/>
    </location>
</feature>
<dbReference type="Pfam" id="PF01757">
    <property type="entry name" value="Acyl_transf_3"/>
    <property type="match status" value="1"/>
</dbReference>
<comment type="caution">
    <text evidence="12">The sequence shown here is derived from an EMBL/GenBank/DDBJ whole genome shotgun (WGS) entry which is preliminary data.</text>
</comment>
<evidence type="ECO:0000256" key="2">
    <source>
        <dbReference type="ARBA" id="ARBA00007400"/>
    </source>
</evidence>
<feature type="transmembrane region" description="Helical" evidence="10">
    <location>
        <begin position="334"/>
        <end position="352"/>
    </location>
</feature>
<evidence type="ECO:0000256" key="8">
    <source>
        <dbReference type="ARBA" id="ARBA00023315"/>
    </source>
</evidence>
<dbReference type="GO" id="GO:0009103">
    <property type="term" value="P:lipopolysaccharide biosynthetic process"/>
    <property type="evidence" value="ECO:0007669"/>
    <property type="project" value="TreeGrafter"/>
</dbReference>
<feature type="domain" description="Acyltransferase 3" evidence="11">
    <location>
        <begin position="14"/>
        <end position="327"/>
    </location>
</feature>
<sequence length="604" mass="68410">MLTPLKKNNRYMVGLDSLRGLAILGVVLYHVNYKWIPGGFLGVTVFFVLSGYLITDLLATEWEKYKRIDLKNFWIRRARRLLPGMFVMLIIVFAWVTLFHNSLLGKMRGDSLAAVLYISNWWYIYHKLSYFDNFGQPTPLNHFWSLAVEEQFYVVWPFILSLGFYYIKKRSRMPLFIFLGAIASAIAMAVLYEPGSDPSRVYYGTDTRAFSLLIGAVLALLWPSNRLSNKIIPSARLVLDVVGGIALIIILIMFWETNQYDSFLYCGGMLFLSVVTALLVANLAHPTSRISVLLRFKPLRWIGIRSYGIYLWHYPIITLTSSQASTEEPHLTKAIFQVFLILLMAHLSWKFIENPIRQGALKNLRLKDLKIRDLSFVNRVALACTIFLSITVIFGFSTAGKVKDNSKQVRTEAVQVKKNEEPAHPVTKEEKPVDKTLEDENKDSSKQNKQPKTVTAIGDSIMIDVSPYLKNAFPNITIDAKIGRQMSQALEIVEGMKKEGTLGSHVIIGLGTNGAFTTQQLESLIQLIGDEREIVLVNTRIPRPWEAVVNEKLKEVSSKFPNTVLVDWYAASAGNQSYFEPDGIHLNPTGAKEYASLVVQHIDK</sequence>
<protein>
    <submittedName>
        <fullName evidence="12">Acyltransferase</fullName>
    </submittedName>
</protein>
<dbReference type="InterPro" id="IPR002656">
    <property type="entry name" value="Acyl_transf_3_dom"/>
</dbReference>
<evidence type="ECO:0000256" key="3">
    <source>
        <dbReference type="ARBA" id="ARBA00022475"/>
    </source>
</evidence>
<evidence type="ECO:0000256" key="4">
    <source>
        <dbReference type="ARBA" id="ARBA00022679"/>
    </source>
</evidence>
<feature type="region of interest" description="Disordered" evidence="9">
    <location>
        <begin position="413"/>
        <end position="453"/>
    </location>
</feature>
<keyword evidence="7 10" id="KW-0472">Membrane</keyword>
<feature type="transmembrane region" description="Helical" evidence="10">
    <location>
        <begin position="207"/>
        <end position="225"/>
    </location>
</feature>
<comment type="subcellular location">
    <subcellularLocation>
        <location evidence="1">Cell membrane</location>
        <topology evidence="1">Multi-pass membrane protein</topology>
    </subcellularLocation>
</comment>
<evidence type="ECO:0000256" key="5">
    <source>
        <dbReference type="ARBA" id="ARBA00022692"/>
    </source>
</evidence>
<dbReference type="PANTHER" id="PTHR23028">
    <property type="entry name" value="ACETYLTRANSFERASE"/>
    <property type="match status" value="1"/>
</dbReference>
<evidence type="ECO:0000256" key="9">
    <source>
        <dbReference type="SAM" id="MobiDB-lite"/>
    </source>
</evidence>
<dbReference type="Gene3D" id="3.40.50.1110">
    <property type="entry name" value="SGNH hydrolase"/>
    <property type="match status" value="1"/>
</dbReference>
<gene>
    <name evidence="12" type="ORF">BAU25_15865</name>
</gene>
<feature type="transmembrane region" description="Helical" evidence="10">
    <location>
        <begin position="151"/>
        <end position="167"/>
    </location>
</feature>
<feature type="transmembrane region" description="Helical" evidence="10">
    <location>
        <begin position="237"/>
        <end position="256"/>
    </location>
</feature>
<dbReference type="PANTHER" id="PTHR23028:SF53">
    <property type="entry name" value="ACYL_TRANSF_3 DOMAIN-CONTAINING PROTEIN"/>
    <property type="match status" value="1"/>
</dbReference>
<dbReference type="RefSeq" id="WP_048528525.1">
    <property type="nucleotide sequence ID" value="NZ_CBCSIO010000031.1"/>
</dbReference>
<evidence type="ECO:0000313" key="12">
    <source>
        <dbReference type="EMBL" id="OJD60991.1"/>
    </source>
</evidence>
<feature type="transmembrane region" description="Helical" evidence="10">
    <location>
        <begin position="174"/>
        <end position="192"/>
    </location>
</feature>
<feature type="compositionally biased region" description="Basic and acidic residues" evidence="9">
    <location>
        <begin position="413"/>
        <end position="446"/>
    </location>
</feature>
<feature type="transmembrane region" description="Helical" evidence="10">
    <location>
        <begin position="12"/>
        <end position="29"/>
    </location>
</feature>
<keyword evidence="8 12" id="KW-0012">Acyltransferase</keyword>
<dbReference type="AlphaFoldDB" id="A0A1J9U9S3"/>
<dbReference type="EMBL" id="MAOE01000105">
    <property type="protein sequence ID" value="OJD60991.1"/>
    <property type="molecule type" value="Genomic_DNA"/>
</dbReference>
<evidence type="ECO:0000256" key="1">
    <source>
        <dbReference type="ARBA" id="ARBA00004651"/>
    </source>
</evidence>
<dbReference type="SUPFAM" id="SSF52266">
    <property type="entry name" value="SGNH hydrolase"/>
    <property type="match status" value="1"/>
</dbReference>
<evidence type="ECO:0000256" key="10">
    <source>
        <dbReference type="SAM" id="Phobius"/>
    </source>
</evidence>
<accession>A0A1J9U9S3</accession>
<dbReference type="Proteomes" id="UP000181873">
    <property type="component" value="Unassembled WGS sequence"/>
</dbReference>
<dbReference type="GO" id="GO:0005886">
    <property type="term" value="C:plasma membrane"/>
    <property type="evidence" value="ECO:0007669"/>
    <property type="project" value="UniProtKB-SubCell"/>
</dbReference>
<feature type="transmembrane region" description="Helical" evidence="10">
    <location>
        <begin position="35"/>
        <end position="59"/>
    </location>
</feature>
<dbReference type="InterPro" id="IPR050879">
    <property type="entry name" value="Acyltransferase_3"/>
</dbReference>
<comment type="similarity">
    <text evidence="2">Belongs to the acyltransferase 3 family.</text>
</comment>
<feature type="transmembrane region" description="Helical" evidence="10">
    <location>
        <begin position="304"/>
        <end position="322"/>
    </location>
</feature>
<name>A0A1J9U9S3_9BACI</name>
<dbReference type="CDD" id="cd01840">
    <property type="entry name" value="SGNH_hydrolase_yrhL_like"/>
    <property type="match status" value="1"/>
</dbReference>
<organism evidence="12 13">
    <name type="scientific">Bacillus albus</name>
    <dbReference type="NCBI Taxonomy" id="2026189"/>
    <lineage>
        <taxon>Bacteria</taxon>
        <taxon>Bacillati</taxon>
        <taxon>Bacillota</taxon>
        <taxon>Bacilli</taxon>
        <taxon>Bacillales</taxon>
        <taxon>Bacillaceae</taxon>
        <taxon>Bacillus</taxon>
        <taxon>Bacillus cereus group</taxon>
    </lineage>
</organism>
<evidence type="ECO:0000256" key="6">
    <source>
        <dbReference type="ARBA" id="ARBA00022989"/>
    </source>
</evidence>
<keyword evidence="4 12" id="KW-0808">Transferase</keyword>
<reference evidence="12 13" key="1">
    <citation type="submission" date="2016-06" db="EMBL/GenBank/DDBJ databases">
        <title>First insights into the genetic diversity and population structure of in the Bacillus cereus group bacteria from diverse marine environments.</title>
        <authorList>
            <person name="Liu Y."/>
            <person name="Lai Q."/>
            <person name="Shao Z."/>
        </authorList>
    </citation>
    <scope>NUCLEOTIDE SEQUENCE [LARGE SCALE GENOMIC DNA]</scope>
    <source>
        <strain evidence="12 13">N35-10-2</strain>
    </source>
</reference>
<proteinExistence type="inferred from homology"/>
<keyword evidence="5 10" id="KW-0812">Transmembrane</keyword>
<feature type="transmembrane region" description="Helical" evidence="10">
    <location>
        <begin position="373"/>
        <end position="396"/>
    </location>
</feature>
<evidence type="ECO:0000256" key="7">
    <source>
        <dbReference type="ARBA" id="ARBA00023136"/>
    </source>
</evidence>
<evidence type="ECO:0000313" key="13">
    <source>
        <dbReference type="Proteomes" id="UP000181873"/>
    </source>
</evidence>
<keyword evidence="3" id="KW-1003">Cell membrane</keyword>
<evidence type="ECO:0000259" key="11">
    <source>
        <dbReference type="Pfam" id="PF01757"/>
    </source>
</evidence>
<keyword evidence="6 10" id="KW-1133">Transmembrane helix</keyword>
<feature type="transmembrane region" description="Helical" evidence="10">
    <location>
        <begin position="80"/>
        <end position="98"/>
    </location>
</feature>
<dbReference type="GO" id="GO:0016747">
    <property type="term" value="F:acyltransferase activity, transferring groups other than amino-acyl groups"/>
    <property type="evidence" value="ECO:0007669"/>
    <property type="project" value="InterPro"/>
</dbReference>
<dbReference type="InterPro" id="IPR036514">
    <property type="entry name" value="SGNH_hydro_sf"/>
</dbReference>